<dbReference type="EMBL" id="DTDJ01000013">
    <property type="protein sequence ID" value="HGL16988.1"/>
    <property type="molecule type" value="Genomic_DNA"/>
</dbReference>
<dbReference type="Gene3D" id="3.100.10.20">
    <property type="entry name" value="CRISPR-associated endonuclease Cas1, N-terminal domain"/>
    <property type="match status" value="1"/>
</dbReference>
<keyword evidence="6 9" id="KW-0051">Antiviral defense</keyword>
<keyword evidence="7 9" id="KW-0238">DNA-binding</keyword>
<dbReference type="Pfam" id="PF01867">
    <property type="entry name" value="Cas_Cas1"/>
    <property type="match status" value="1"/>
</dbReference>
<comment type="caution">
    <text evidence="10">The sequence shown here is derived from an EMBL/GenBank/DDBJ whole genome shotgun (WGS) entry which is preliminary data.</text>
</comment>
<evidence type="ECO:0000256" key="7">
    <source>
        <dbReference type="ARBA" id="ARBA00023125"/>
    </source>
</evidence>
<dbReference type="PANTHER" id="PTHR43219">
    <property type="entry name" value="CRISPR-ASSOCIATED ENDONUCLEASE CAS1"/>
    <property type="match status" value="1"/>
</dbReference>
<dbReference type="NCBIfam" id="TIGR03641">
    <property type="entry name" value="cas1_HMARI"/>
    <property type="match status" value="1"/>
</dbReference>
<keyword evidence="4 9" id="KW-0378">Hydrolase</keyword>
<evidence type="ECO:0000256" key="5">
    <source>
        <dbReference type="ARBA" id="ARBA00022842"/>
    </source>
</evidence>
<dbReference type="GO" id="GO:0043571">
    <property type="term" value="P:maintenance of CRISPR repeat elements"/>
    <property type="evidence" value="ECO:0007669"/>
    <property type="project" value="UniProtKB-UniRule"/>
</dbReference>
<dbReference type="InterPro" id="IPR042206">
    <property type="entry name" value="CRISPR-assoc_Cas1_C"/>
</dbReference>
<keyword evidence="1 9" id="KW-0540">Nuclease</keyword>
<evidence type="ECO:0000256" key="3">
    <source>
        <dbReference type="ARBA" id="ARBA00022759"/>
    </source>
</evidence>
<keyword evidence="3 9" id="KW-0255">Endonuclease</keyword>
<comment type="subunit">
    <text evidence="9">Homodimer, forms a heterotetramer with a Cas2 homodimer.</text>
</comment>
<dbReference type="NCBIfam" id="TIGR00287">
    <property type="entry name" value="cas1"/>
    <property type="match status" value="1"/>
</dbReference>
<reference evidence="10" key="1">
    <citation type="journal article" date="2020" name="mSystems">
        <title>Genome- and Community-Level Interaction Insights into Carbon Utilization and Element Cycling Functions of Hydrothermarchaeota in Hydrothermal Sediment.</title>
        <authorList>
            <person name="Zhou Z."/>
            <person name="Liu Y."/>
            <person name="Xu W."/>
            <person name="Pan J."/>
            <person name="Luo Z.H."/>
            <person name="Li M."/>
        </authorList>
    </citation>
    <scope>NUCLEOTIDE SEQUENCE [LARGE SCALE GENOMIC DNA]</scope>
    <source>
        <strain evidence="10">SpSt-69</strain>
    </source>
</reference>
<organism evidence="10">
    <name type="scientific">candidate division WOR-3 bacterium</name>
    <dbReference type="NCBI Taxonomy" id="2052148"/>
    <lineage>
        <taxon>Bacteria</taxon>
        <taxon>Bacteria division WOR-3</taxon>
    </lineage>
</organism>
<keyword evidence="2 9" id="KW-0479">Metal-binding</keyword>
<dbReference type="InterPro" id="IPR042211">
    <property type="entry name" value="CRISPR-assoc_Cas1_N"/>
</dbReference>
<dbReference type="EC" id="3.1.-.-" evidence="9"/>
<name>A0A7V3ZWN6_UNCW3</name>
<dbReference type="InterPro" id="IPR019858">
    <property type="entry name" value="CRISPR-assoc_Cas1_HMARI/TNEAP"/>
</dbReference>
<dbReference type="AlphaFoldDB" id="A0A7V3ZWN6"/>
<sequence length="331" mass="39050">MRAPFFIFSDGEIVRNQNTVLFIENSGKKKRLPVEMIGEIFLFGNVDISKNLIVYLSRKGILLHFFDFNEFYLGTYYPMEFNSSGKTLIKQVQVFLDEQKRLMLAKKFVLGISLNVLAVLKYYNRRGKDTLPYIEQIERLTRQIVSIKSHNDLLALEGKIWECYYKSFETIIDNKDFAFDYRSRRPPHNPLNAMISFGNMLLYSYVLSEIYKTHLDPRIGYLHSPMDKKLTLHLDIAEIFKPIIPHRVIFTLVNKGIIKREHFKKVDGGVYLNKQGLILFSKQFDHKMNEVLLDNGKNQFLTYRSIIRKEILKLEKHILGISEYIPYISRW</sequence>
<keyword evidence="5 9" id="KW-0460">Magnesium</keyword>
<comment type="function">
    <text evidence="9">CRISPR (clustered regularly interspaced short palindromic repeat), is an adaptive immune system that provides protection against mobile genetic elements (viruses, transposable elements and conjugative plasmids). CRISPR clusters contain spacers, sequences complementary to antecedent mobile elements, and target invading nucleic acids. CRISPR clusters are transcribed and processed into CRISPR RNA (crRNA). Acts as a dsDNA endonuclease. Involved in the integration of spacer DNA into the CRISPR cassette.</text>
</comment>
<dbReference type="InterPro" id="IPR002729">
    <property type="entry name" value="CRISPR-assoc_Cas1"/>
</dbReference>
<proteinExistence type="inferred from homology"/>
<dbReference type="Gene3D" id="1.20.120.920">
    <property type="entry name" value="CRISPR-associated endonuclease Cas1, C-terminal domain"/>
    <property type="match status" value="1"/>
</dbReference>
<evidence type="ECO:0000256" key="9">
    <source>
        <dbReference type="HAMAP-Rule" id="MF_01470"/>
    </source>
</evidence>
<feature type="binding site" evidence="9">
    <location>
        <position position="157"/>
    </location>
    <ligand>
        <name>Mn(2+)</name>
        <dbReference type="ChEBI" id="CHEBI:29035"/>
    </ligand>
</feature>
<dbReference type="PANTHER" id="PTHR43219:SF1">
    <property type="entry name" value="CRISPR-ASSOCIATED ENDONUCLEASE CAS1"/>
    <property type="match status" value="1"/>
</dbReference>
<evidence type="ECO:0000256" key="6">
    <source>
        <dbReference type="ARBA" id="ARBA00023118"/>
    </source>
</evidence>
<dbReference type="GO" id="GO:0046872">
    <property type="term" value="F:metal ion binding"/>
    <property type="evidence" value="ECO:0007669"/>
    <property type="project" value="UniProtKB-UniRule"/>
</dbReference>
<dbReference type="HAMAP" id="MF_01470">
    <property type="entry name" value="Cas1"/>
    <property type="match status" value="1"/>
</dbReference>
<evidence type="ECO:0000256" key="8">
    <source>
        <dbReference type="ARBA" id="ARBA00023211"/>
    </source>
</evidence>
<dbReference type="GO" id="GO:0016787">
    <property type="term" value="F:hydrolase activity"/>
    <property type="evidence" value="ECO:0007669"/>
    <property type="project" value="UniProtKB-KW"/>
</dbReference>
<feature type="binding site" evidence="9">
    <location>
        <position position="238"/>
    </location>
    <ligand>
        <name>Mn(2+)</name>
        <dbReference type="ChEBI" id="CHEBI:29035"/>
    </ligand>
</feature>
<dbReference type="GO" id="GO:0051607">
    <property type="term" value="P:defense response to virus"/>
    <property type="evidence" value="ECO:0007669"/>
    <property type="project" value="UniProtKB-UniRule"/>
</dbReference>
<gene>
    <name evidence="10" type="primary">cas1b</name>
    <name evidence="9" type="synonym">cas1</name>
    <name evidence="10" type="ORF">ENU66_01420</name>
</gene>
<protein>
    <recommendedName>
        <fullName evidence="9">CRISPR-associated endonuclease Cas1</fullName>
        <ecNumber evidence="9">3.1.-.-</ecNumber>
    </recommendedName>
</protein>
<evidence type="ECO:0000256" key="4">
    <source>
        <dbReference type="ARBA" id="ARBA00022801"/>
    </source>
</evidence>
<evidence type="ECO:0000256" key="1">
    <source>
        <dbReference type="ARBA" id="ARBA00022722"/>
    </source>
</evidence>
<accession>A0A7V3ZWN6</accession>
<comment type="similarity">
    <text evidence="9">Belongs to the CRISPR-associated endonuclease Cas1 family.</text>
</comment>
<evidence type="ECO:0000256" key="2">
    <source>
        <dbReference type="ARBA" id="ARBA00022723"/>
    </source>
</evidence>
<feature type="binding site" evidence="9">
    <location>
        <position position="223"/>
    </location>
    <ligand>
        <name>Mn(2+)</name>
        <dbReference type="ChEBI" id="CHEBI:29035"/>
    </ligand>
</feature>
<evidence type="ECO:0000313" key="10">
    <source>
        <dbReference type="EMBL" id="HGL16988.1"/>
    </source>
</evidence>
<dbReference type="GO" id="GO:0004520">
    <property type="term" value="F:DNA endonuclease activity"/>
    <property type="evidence" value="ECO:0007669"/>
    <property type="project" value="InterPro"/>
</dbReference>
<comment type="cofactor">
    <cofactor evidence="9">
        <name>Mg(2+)</name>
        <dbReference type="ChEBI" id="CHEBI:18420"/>
    </cofactor>
    <cofactor evidence="9">
        <name>Mn(2+)</name>
        <dbReference type="ChEBI" id="CHEBI:29035"/>
    </cofactor>
</comment>
<keyword evidence="8 9" id="KW-0464">Manganese</keyword>
<dbReference type="GO" id="GO:0003677">
    <property type="term" value="F:DNA binding"/>
    <property type="evidence" value="ECO:0007669"/>
    <property type="project" value="UniProtKB-KW"/>
</dbReference>